<protein>
    <submittedName>
        <fullName evidence="2">Uncharacterized protein</fullName>
    </submittedName>
</protein>
<keyword evidence="1" id="KW-0472">Membrane</keyword>
<reference evidence="2" key="2">
    <citation type="submission" date="2024-06" db="EMBL/GenBank/DDBJ databases">
        <authorList>
            <person name="Petrova K.O."/>
            <person name="Toshchakov S.V."/>
            <person name="Boltjanskaja Y.V."/>
            <person name="Kevbrin V."/>
        </authorList>
    </citation>
    <scope>NUCLEOTIDE SEQUENCE</scope>
    <source>
        <strain evidence="2">Z-910T</strain>
    </source>
</reference>
<dbReference type="AlphaFoldDB" id="A0AAU7VI87"/>
<feature type="transmembrane region" description="Helical" evidence="1">
    <location>
        <begin position="57"/>
        <end position="80"/>
    </location>
</feature>
<sequence length="102" mass="12077">MEEVLKFQAVNIAIGLVFCYGYTRRKYRWILYLGLAFIIPAIFELSVFVLIKDADNVPVLGFIGQILFFGLVVLTIFTMFQEFGQYREKLKEKEKERKKKRK</sequence>
<dbReference type="RefSeq" id="WP_350342477.1">
    <property type="nucleotide sequence ID" value="NZ_CP158367.1"/>
</dbReference>
<name>A0AAU7VI87_9FIRM</name>
<organism evidence="2">
    <name type="scientific">Proteinivorax tanatarense</name>
    <dbReference type="NCBI Taxonomy" id="1260629"/>
    <lineage>
        <taxon>Bacteria</taxon>
        <taxon>Bacillati</taxon>
        <taxon>Bacillota</taxon>
        <taxon>Clostridia</taxon>
        <taxon>Eubacteriales</taxon>
        <taxon>Proteinivoracaceae</taxon>
        <taxon>Proteinivorax</taxon>
    </lineage>
</organism>
<accession>A0AAU7VI87</accession>
<keyword evidence="1" id="KW-0812">Transmembrane</keyword>
<reference evidence="2" key="1">
    <citation type="journal article" date="2013" name="Extremophiles">
        <title>Proteinivorax tanatarense gen. nov., sp. nov., an anaerobic, haloalkaliphilic, proteolytic bacterium isolated from a decaying algal bloom, and proposal of Proteinivoraceae fam. nov.</title>
        <authorList>
            <person name="Kevbrin V."/>
            <person name="Boltyanskaya Y."/>
            <person name="Zhilina T."/>
            <person name="Kolganova T."/>
            <person name="Lavrentjeva E."/>
            <person name="Kuznetsov B."/>
        </authorList>
    </citation>
    <scope>NUCLEOTIDE SEQUENCE</scope>
    <source>
        <strain evidence="2">Z-910T</strain>
    </source>
</reference>
<feature type="transmembrane region" description="Helical" evidence="1">
    <location>
        <begin position="6"/>
        <end position="23"/>
    </location>
</feature>
<gene>
    <name evidence="2" type="ORF">PRVXT_001716</name>
</gene>
<proteinExistence type="predicted"/>
<dbReference type="EMBL" id="CP158367">
    <property type="protein sequence ID" value="XBX73715.1"/>
    <property type="molecule type" value="Genomic_DNA"/>
</dbReference>
<evidence type="ECO:0000313" key="2">
    <source>
        <dbReference type="EMBL" id="XBX73715.1"/>
    </source>
</evidence>
<evidence type="ECO:0000256" key="1">
    <source>
        <dbReference type="SAM" id="Phobius"/>
    </source>
</evidence>
<keyword evidence="1" id="KW-1133">Transmembrane helix</keyword>
<feature type="transmembrane region" description="Helical" evidence="1">
    <location>
        <begin position="30"/>
        <end position="51"/>
    </location>
</feature>